<accession>A0A4Q0Y1J2</accession>
<protein>
    <submittedName>
        <fullName evidence="1">Uncharacterized protein</fullName>
    </submittedName>
</protein>
<sequence>MEVLAKGVLILAVLTVTALFATDLNDIDKLVDKINNTEDVKVKTELLNELDDEIAALDRDFLQRARDLVDKKLKRPIFSEN</sequence>
<dbReference type="AlphaFoldDB" id="A0A4Q0Y1J2"/>
<evidence type="ECO:0000313" key="1">
    <source>
        <dbReference type="EMBL" id="RXJ62499.1"/>
    </source>
</evidence>
<proteinExistence type="predicted"/>
<dbReference type="Proteomes" id="UP000290191">
    <property type="component" value="Unassembled WGS sequence"/>
</dbReference>
<reference evidence="1 2" key="1">
    <citation type="submission" date="2017-10" db="EMBL/GenBank/DDBJ databases">
        <title>Genomics of the genus Arcobacter.</title>
        <authorList>
            <person name="Perez-Cataluna A."/>
            <person name="Figueras M.J."/>
        </authorList>
    </citation>
    <scope>NUCLEOTIDE SEQUENCE [LARGE SCALE GENOMIC DNA]</scope>
    <source>
        <strain evidence="1 2">DSM 24636</strain>
    </source>
</reference>
<evidence type="ECO:0000313" key="2">
    <source>
        <dbReference type="Proteomes" id="UP000290191"/>
    </source>
</evidence>
<dbReference type="EMBL" id="PDKO01000008">
    <property type="protein sequence ID" value="RXJ62499.1"/>
    <property type="molecule type" value="Genomic_DNA"/>
</dbReference>
<dbReference type="OrthoDB" id="5365880at2"/>
<dbReference type="STRING" id="877500.GCA_000935065_01019"/>
<organism evidence="1 2">
    <name type="scientific">Halarcobacter anaerophilus</name>
    <dbReference type="NCBI Taxonomy" id="877500"/>
    <lineage>
        <taxon>Bacteria</taxon>
        <taxon>Pseudomonadati</taxon>
        <taxon>Campylobacterota</taxon>
        <taxon>Epsilonproteobacteria</taxon>
        <taxon>Campylobacterales</taxon>
        <taxon>Arcobacteraceae</taxon>
        <taxon>Halarcobacter</taxon>
    </lineage>
</organism>
<keyword evidence="2" id="KW-1185">Reference proteome</keyword>
<comment type="caution">
    <text evidence="1">The sequence shown here is derived from an EMBL/GenBank/DDBJ whole genome shotgun (WGS) entry which is preliminary data.</text>
</comment>
<dbReference type="RefSeq" id="WP_044416052.1">
    <property type="nucleotide sequence ID" value="NZ_CP041070.1"/>
</dbReference>
<dbReference type="SUPFAM" id="SSF101082">
    <property type="entry name" value="Typo IV secretion system protein TraC"/>
    <property type="match status" value="1"/>
</dbReference>
<name>A0A4Q0Y1J2_9BACT</name>
<gene>
    <name evidence="1" type="ORF">CRV06_10180</name>
</gene>